<dbReference type="Proteomes" id="UP000304148">
    <property type="component" value="Chromosome"/>
</dbReference>
<organism evidence="1 2">
    <name type="scientific">Paenibacillus alvei</name>
    <name type="common">Bacillus alvei</name>
    <dbReference type="NCBI Taxonomy" id="44250"/>
    <lineage>
        <taxon>Bacteria</taxon>
        <taxon>Bacillati</taxon>
        <taxon>Bacillota</taxon>
        <taxon>Bacilli</taxon>
        <taxon>Bacillales</taxon>
        <taxon>Paenibacillaceae</taxon>
        <taxon>Paenibacillus</taxon>
    </lineage>
</organism>
<name>A0A383RI41_PAEAL</name>
<proteinExistence type="predicted"/>
<dbReference type="EMBL" id="LS992241">
    <property type="protein sequence ID" value="SYX85956.1"/>
    <property type="molecule type" value="Genomic_DNA"/>
</dbReference>
<dbReference type="AlphaFoldDB" id="A0A383RI41"/>
<gene>
    <name evidence="1" type="ORF">PBLR_14378</name>
</gene>
<evidence type="ECO:0000313" key="1">
    <source>
        <dbReference type="EMBL" id="SYX85956.1"/>
    </source>
</evidence>
<sequence>MLQHAIKPFEAKWLSQTLLPSRGLWRYPDGVWTKLSTYSVENVDRALSAMQD</sequence>
<reference evidence="2" key="1">
    <citation type="submission" date="2018-08" db="EMBL/GenBank/DDBJ databases">
        <authorList>
            <person name="Chevrot R."/>
        </authorList>
    </citation>
    <scope>NUCLEOTIDE SEQUENCE [LARGE SCALE GENOMIC DNA]</scope>
</reference>
<accession>A0A383RI41</accession>
<evidence type="ECO:0000313" key="2">
    <source>
        <dbReference type="Proteomes" id="UP000304148"/>
    </source>
</evidence>
<protein>
    <submittedName>
        <fullName evidence="1">Uncharacterized protein</fullName>
    </submittedName>
</protein>